<reference evidence="8" key="1">
    <citation type="submission" date="2013-08" db="EMBL/GenBank/DDBJ databases">
        <title>Gene expansion shapes genome architecture in the human pathogen Lichtheimia corymbifera: an evolutionary genomics analysis in the ancient terrestrial Mucorales (Mucoromycotina).</title>
        <authorList>
            <person name="Schwartze V.U."/>
            <person name="Winter S."/>
            <person name="Shelest E."/>
            <person name="Marcet-Houben M."/>
            <person name="Horn F."/>
            <person name="Wehner S."/>
            <person name="Hoffmann K."/>
            <person name="Riege K."/>
            <person name="Sammeth M."/>
            <person name="Nowrousian M."/>
            <person name="Valiante V."/>
            <person name="Linde J."/>
            <person name="Jacobsen I.D."/>
            <person name="Marz M."/>
            <person name="Brakhage A.A."/>
            <person name="Gabaldon T."/>
            <person name="Bocker S."/>
            <person name="Voigt K."/>
        </authorList>
    </citation>
    <scope>NUCLEOTIDE SEQUENCE [LARGE SCALE GENOMIC DNA]</scope>
    <source>
        <strain evidence="8">FSU 9682</strain>
    </source>
</reference>
<dbReference type="Proteomes" id="UP000027586">
    <property type="component" value="Unassembled WGS sequence"/>
</dbReference>
<organism evidence="8 9">
    <name type="scientific">Lichtheimia corymbifera JMRC:FSU:9682</name>
    <dbReference type="NCBI Taxonomy" id="1263082"/>
    <lineage>
        <taxon>Eukaryota</taxon>
        <taxon>Fungi</taxon>
        <taxon>Fungi incertae sedis</taxon>
        <taxon>Mucoromycota</taxon>
        <taxon>Mucoromycotina</taxon>
        <taxon>Mucoromycetes</taxon>
        <taxon>Mucorales</taxon>
        <taxon>Lichtheimiaceae</taxon>
        <taxon>Lichtheimia</taxon>
    </lineage>
</organism>
<sequence length="159" mass="17942">MQQADSRSSSSSSAAATPNNNHVDSTQNNTSEASKAARLALEGEINDILQVLFELSVVVFDFQPEGNQLVRNKINTIIEHYRKIDELRKDIDTHIPEEVINFVEHGKNPDLFTQGFVERTASENQFTYGKVKAVNEFRSILADEFEKSFPDLYDASDNM</sequence>
<evidence type="ECO:0000313" key="9">
    <source>
        <dbReference type="Proteomes" id="UP000027586"/>
    </source>
</evidence>
<proteinExistence type="inferred from homology"/>
<dbReference type="InterPro" id="IPR019145">
    <property type="entry name" value="Mediator_Med10"/>
</dbReference>
<keyword evidence="4 6" id="KW-0804">Transcription</keyword>
<dbReference type="VEuPathDB" id="FungiDB:LCOR_06320.1"/>
<comment type="subcellular location">
    <subcellularLocation>
        <location evidence="1 6">Nucleus</location>
    </subcellularLocation>
</comment>
<evidence type="ECO:0000256" key="1">
    <source>
        <dbReference type="ARBA" id="ARBA00004123"/>
    </source>
</evidence>
<evidence type="ECO:0000256" key="7">
    <source>
        <dbReference type="SAM" id="MobiDB-lite"/>
    </source>
</evidence>
<gene>
    <name evidence="6" type="primary">MED10</name>
    <name evidence="8" type="ORF">LCOR_06320.1</name>
</gene>
<keyword evidence="9" id="KW-1185">Reference proteome</keyword>
<dbReference type="EMBL" id="CBTN010000027">
    <property type="protein sequence ID" value="CDH55146.1"/>
    <property type="molecule type" value="Genomic_DNA"/>
</dbReference>
<dbReference type="AlphaFoldDB" id="A0A068S1P5"/>
<name>A0A068S1P5_9FUNG</name>
<dbReference type="GO" id="GO:0016592">
    <property type="term" value="C:mediator complex"/>
    <property type="evidence" value="ECO:0007669"/>
    <property type="project" value="InterPro"/>
</dbReference>
<comment type="similarity">
    <text evidence="2 6">Belongs to the Mediator complex subunit 10 family.</text>
</comment>
<comment type="caution">
    <text evidence="8">The sequence shown here is derived from an EMBL/GenBank/DDBJ whole genome shotgun (WGS) entry which is preliminary data.</text>
</comment>
<comment type="function">
    <text evidence="6">Component of the Mediator complex, a coactivator involved in the regulated transcription of nearly all RNA polymerase II-dependent genes. Mediator functions as a bridge to convey information from gene-specific regulatory proteins to the basal RNA polymerase II transcription machinery. Mediator is recruited to promoters by direct interactions with regulatory proteins and serves as a scaffold for the assembly of a functional preinitiation complex with RNA polymerase II and the general transcription factors.</text>
</comment>
<evidence type="ECO:0000256" key="6">
    <source>
        <dbReference type="RuleBase" id="RU364146"/>
    </source>
</evidence>
<evidence type="ECO:0000256" key="2">
    <source>
        <dbReference type="ARBA" id="ARBA00005389"/>
    </source>
</evidence>
<keyword evidence="6" id="KW-0010">Activator</keyword>
<feature type="compositionally biased region" description="Low complexity" evidence="7">
    <location>
        <begin position="1"/>
        <end position="16"/>
    </location>
</feature>
<evidence type="ECO:0000256" key="5">
    <source>
        <dbReference type="ARBA" id="ARBA00023242"/>
    </source>
</evidence>
<evidence type="ECO:0000256" key="3">
    <source>
        <dbReference type="ARBA" id="ARBA00023015"/>
    </source>
</evidence>
<keyword evidence="3 6" id="KW-0805">Transcription regulation</keyword>
<dbReference type="GO" id="GO:0003712">
    <property type="term" value="F:transcription coregulator activity"/>
    <property type="evidence" value="ECO:0007669"/>
    <property type="project" value="InterPro"/>
</dbReference>
<protein>
    <recommendedName>
        <fullName evidence="6">Mediator of RNA polymerase II transcription subunit 10</fullName>
    </recommendedName>
    <alternativeName>
        <fullName evidence="6">Mediator complex subunit 10</fullName>
    </alternativeName>
</protein>
<dbReference type="GO" id="GO:0006357">
    <property type="term" value="P:regulation of transcription by RNA polymerase II"/>
    <property type="evidence" value="ECO:0007669"/>
    <property type="project" value="InterPro"/>
</dbReference>
<feature type="compositionally biased region" description="Polar residues" evidence="7">
    <location>
        <begin position="17"/>
        <end position="31"/>
    </location>
</feature>
<evidence type="ECO:0000313" key="8">
    <source>
        <dbReference type="EMBL" id="CDH55146.1"/>
    </source>
</evidence>
<comment type="subunit">
    <text evidence="6">Component of the Mediator complex.</text>
</comment>
<dbReference type="OrthoDB" id="337270at2759"/>
<keyword evidence="5 6" id="KW-0539">Nucleus</keyword>
<feature type="region of interest" description="Disordered" evidence="7">
    <location>
        <begin position="1"/>
        <end position="31"/>
    </location>
</feature>
<dbReference type="STRING" id="1263082.A0A068S1P5"/>
<accession>A0A068S1P5</accession>
<evidence type="ECO:0000256" key="4">
    <source>
        <dbReference type="ARBA" id="ARBA00023163"/>
    </source>
</evidence>
<dbReference type="Pfam" id="PF09748">
    <property type="entry name" value="Med10"/>
    <property type="match status" value="1"/>
</dbReference>